<proteinExistence type="predicted"/>
<name>A0A1I0Q914_9FIRM</name>
<evidence type="ECO:0000313" key="1">
    <source>
        <dbReference type="EMBL" id="SEW23505.1"/>
    </source>
</evidence>
<accession>A0A1I0Q914</accession>
<dbReference type="RefSeq" id="WP_092453687.1">
    <property type="nucleotide sequence ID" value="NZ_FOJI01000007.1"/>
</dbReference>
<keyword evidence="2" id="KW-1185">Reference proteome</keyword>
<organism evidence="1 2">
    <name type="scientific">[Clostridium] fimetarium</name>
    <dbReference type="NCBI Taxonomy" id="99656"/>
    <lineage>
        <taxon>Bacteria</taxon>
        <taxon>Bacillati</taxon>
        <taxon>Bacillota</taxon>
        <taxon>Clostridia</taxon>
        <taxon>Lachnospirales</taxon>
        <taxon>Lachnospiraceae</taxon>
    </lineage>
</organism>
<dbReference type="EMBL" id="FOJI01000007">
    <property type="protein sequence ID" value="SEW23505.1"/>
    <property type="molecule type" value="Genomic_DNA"/>
</dbReference>
<evidence type="ECO:0008006" key="3">
    <source>
        <dbReference type="Google" id="ProtNLM"/>
    </source>
</evidence>
<sequence>MNKIDMLQLPDYYKQNDLAYCIAMQCTPLICGVKISNLLIVENRDLENINHIFKNTLIGINKLYTDENKSILLLYNDKELESYLHEKSISQFMKAQGYHTLGIEDILDEISKRFKCFKDNKCNYDGFPHELGIILGYPIWDVIGFIENKGKNSLYTGYWKVYKNLEQANETFLKYEKAKELVMKNIMKGIPF</sequence>
<dbReference type="Pfam" id="PF12672">
    <property type="entry name" value="DUF3793"/>
    <property type="match status" value="1"/>
</dbReference>
<gene>
    <name evidence="1" type="ORF">SAMN05421659_107103</name>
</gene>
<reference evidence="1 2" key="1">
    <citation type="submission" date="2016-10" db="EMBL/GenBank/DDBJ databases">
        <authorList>
            <person name="de Groot N.N."/>
        </authorList>
    </citation>
    <scope>NUCLEOTIDE SEQUENCE [LARGE SCALE GENOMIC DNA]</scope>
    <source>
        <strain evidence="1 2">DSM 9179</strain>
    </source>
</reference>
<dbReference type="STRING" id="99656.SAMN05421659_107103"/>
<dbReference type="Proteomes" id="UP000199701">
    <property type="component" value="Unassembled WGS sequence"/>
</dbReference>
<dbReference type="InterPro" id="IPR024523">
    <property type="entry name" value="DUF3793"/>
</dbReference>
<dbReference type="OrthoDB" id="5393676at2"/>
<evidence type="ECO:0000313" key="2">
    <source>
        <dbReference type="Proteomes" id="UP000199701"/>
    </source>
</evidence>
<protein>
    <recommendedName>
        <fullName evidence="3">DUF3793 family protein</fullName>
    </recommendedName>
</protein>
<dbReference type="AlphaFoldDB" id="A0A1I0Q914"/>